<evidence type="ECO:0000256" key="1">
    <source>
        <dbReference type="SAM" id="MobiDB-lite"/>
    </source>
</evidence>
<feature type="region of interest" description="Disordered" evidence="1">
    <location>
        <begin position="1"/>
        <end position="20"/>
    </location>
</feature>
<dbReference type="EMBL" id="ANBP01000011">
    <property type="protein sequence ID" value="KAB7756901.1"/>
    <property type="molecule type" value="Genomic_DNA"/>
</dbReference>
<sequence length="175" mass="19402">MPQRQPRQLGGLRLRGAGTSHHALRAVLGEPDHRRPAHPQHPRRLIGEHLQLGVARRGRDVVDQLQLAVRLQQPGVRPHRVDVDALELFGGGDQHVGHGARRQFDHQVVDGVAGGSLHHVEGQDVGADRPERHGQGAEAAWSILQLDAQQVRRHAQHSRTAPTAQHSRRRSRASR</sequence>
<feature type="region of interest" description="Disordered" evidence="1">
    <location>
        <begin position="151"/>
        <end position="175"/>
    </location>
</feature>
<feature type="compositionally biased region" description="Low complexity" evidence="1">
    <location>
        <begin position="1"/>
        <end position="16"/>
    </location>
</feature>
<comment type="caution">
    <text evidence="2">The sequence shown here is derived from an EMBL/GenBank/DDBJ whole genome shotgun (WGS) entry which is preliminary data.</text>
</comment>
<protein>
    <submittedName>
        <fullName evidence="2">Uncharacterized protein</fullName>
    </submittedName>
</protein>
<gene>
    <name evidence="2" type="ORF">MPHL21000_09670</name>
</gene>
<evidence type="ECO:0000313" key="2">
    <source>
        <dbReference type="EMBL" id="KAB7756901.1"/>
    </source>
</evidence>
<keyword evidence="3" id="KW-1185">Reference proteome</keyword>
<name>A0A5N5V4Q3_MYCPH</name>
<feature type="compositionally biased region" description="Basic residues" evidence="1">
    <location>
        <begin position="166"/>
        <end position="175"/>
    </location>
</feature>
<organism evidence="2 3">
    <name type="scientific">Mycolicibacterium phlei DSM 43239 = CCUG 21000</name>
    <dbReference type="NCBI Taxonomy" id="1226750"/>
    <lineage>
        <taxon>Bacteria</taxon>
        <taxon>Bacillati</taxon>
        <taxon>Actinomycetota</taxon>
        <taxon>Actinomycetes</taxon>
        <taxon>Mycobacteriales</taxon>
        <taxon>Mycobacteriaceae</taxon>
        <taxon>Mycolicibacterium</taxon>
    </lineage>
</organism>
<accession>A0A5N5V4Q3</accession>
<dbReference type="AlphaFoldDB" id="A0A5N5V4Q3"/>
<proteinExistence type="predicted"/>
<reference evidence="2 3" key="1">
    <citation type="submission" date="2012-10" db="EMBL/GenBank/DDBJ databases">
        <title>The draft sequence of the Mycobacterium pheli genome.</title>
        <authorList>
            <person name="Pettersson B.M.F."/>
            <person name="Das S."/>
            <person name="Dasgupta S."/>
            <person name="Bhattacharya A."/>
            <person name="Kirsebom L.A."/>
        </authorList>
    </citation>
    <scope>NUCLEOTIDE SEQUENCE [LARGE SCALE GENOMIC DNA]</scope>
    <source>
        <strain evidence="2 3">CCUG 21000</strain>
    </source>
</reference>
<evidence type="ECO:0000313" key="3">
    <source>
        <dbReference type="Proteomes" id="UP000325690"/>
    </source>
</evidence>
<dbReference type="Proteomes" id="UP000325690">
    <property type="component" value="Unassembled WGS sequence"/>
</dbReference>